<comment type="subcellular location">
    <subcellularLocation>
        <location evidence="1">Cell membrane</location>
        <topology evidence="1">Multi-pass membrane protein</topology>
    </subcellularLocation>
</comment>
<dbReference type="eggNOG" id="COG1280">
    <property type="taxonomic scope" value="Bacteria"/>
</dbReference>
<dbReference type="EMBL" id="AVBC01000039">
    <property type="protein sequence ID" value="ERL50514.1"/>
    <property type="molecule type" value="Genomic_DNA"/>
</dbReference>
<feature type="transmembrane region" description="Helical" evidence="6">
    <location>
        <begin position="71"/>
        <end position="89"/>
    </location>
</feature>
<organism evidence="7 8">
    <name type="scientific">Halomonas huangheensis</name>
    <dbReference type="NCBI Taxonomy" id="1178482"/>
    <lineage>
        <taxon>Bacteria</taxon>
        <taxon>Pseudomonadati</taxon>
        <taxon>Pseudomonadota</taxon>
        <taxon>Gammaproteobacteria</taxon>
        <taxon>Oceanospirillales</taxon>
        <taxon>Halomonadaceae</taxon>
        <taxon>Halomonas</taxon>
    </lineage>
</organism>
<feature type="transmembrane region" description="Helical" evidence="6">
    <location>
        <begin position="142"/>
        <end position="166"/>
    </location>
</feature>
<dbReference type="OrthoDB" id="9812084at2"/>
<evidence type="ECO:0000256" key="4">
    <source>
        <dbReference type="ARBA" id="ARBA00022989"/>
    </source>
</evidence>
<evidence type="ECO:0000313" key="7">
    <source>
        <dbReference type="EMBL" id="ERL50514.1"/>
    </source>
</evidence>
<gene>
    <name evidence="7" type="ORF">BJB45_05140</name>
</gene>
<feature type="transmembrane region" description="Helical" evidence="6">
    <location>
        <begin position="41"/>
        <end position="64"/>
    </location>
</feature>
<protein>
    <recommendedName>
        <fullName evidence="9">Lysine transporter LysE</fullName>
    </recommendedName>
</protein>
<comment type="caution">
    <text evidence="7">The sequence shown here is derived from an EMBL/GenBank/DDBJ whole genome shotgun (WGS) entry which is preliminary data.</text>
</comment>
<evidence type="ECO:0000256" key="3">
    <source>
        <dbReference type="ARBA" id="ARBA00022692"/>
    </source>
</evidence>
<dbReference type="RefSeq" id="WP_021820565.1">
    <property type="nucleotide sequence ID" value="NZ_AVBC01000039.1"/>
</dbReference>
<evidence type="ECO:0000313" key="8">
    <source>
        <dbReference type="Proteomes" id="UP000019113"/>
    </source>
</evidence>
<keyword evidence="5 6" id="KW-0472">Membrane</keyword>
<dbReference type="PANTHER" id="PTHR30086">
    <property type="entry name" value="ARGININE EXPORTER PROTEIN ARGO"/>
    <property type="match status" value="1"/>
</dbReference>
<dbReference type="Proteomes" id="UP000019113">
    <property type="component" value="Unassembled WGS sequence"/>
</dbReference>
<keyword evidence="8" id="KW-1185">Reference proteome</keyword>
<dbReference type="GO" id="GO:0005886">
    <property type="term" value="C:plasma membrane"/>
    <property type="evidence" value="ECO:0007669"/>
    <property type="project" value="UniProtKB-SubCell"/>
</dbReference>
<dbReference type="AlphaFoldDB" id="W1N4T6"/>
<dbReference type="GO" id="GO:0015171">
    <property type="term" value="F:amino acid transmembrane transporter activity"/>
    <property type="evidence" value="ECO:0007669"/>
    <property type="project" value="TreeGrafter"/>
</dbReference>
<dbReference type="KEGG" id="hhu:AR456_06535"/>
<dbReference type="GO" id="GO:0033228">
    <property type="term" value="P:cysteine export across plasma membrane"/>
    <property type="evidence" value="ECO:0007669"/>
    <property type="project" value="TreeGrafter"/>
</dbReference>
<dbReference type="PANTHER" id="PTHR30086:SF20">
    <property type="entry name" value="ARGININE EXPORTER PROTEIN ARGO-RELATED"/>
    <property type="match status" value="1"/>
</dbReference>
<proteinExistence type="predicted"/>
<evidence type="ECO:0000256" key="5">
    <source>
        <dbReference type="ARBA" id="ARBA00023136"/>
    </source>
</evidence>
<dbReference type="Pfam" id="PF01810">
    <property type="entry name" value="LysE"/>
    <property type="match status" value="1"/>
</dbReference>
<accession>W1N4T6</accession>
<sequence length="198" mass="20979">MPQWLPYTFFTLAITFSPGPINLLVMAMAGQAGWRATLPAIIAACTTAALTIVLAGLGLASLLVKAPLIPIVLSWVGVIWLSWMAWQLATSSPATDTKTNGQTVMLSGTKAVGLQLINPKGWMMALTAVTVFAGSEPTPTTITGMAVLFLILALIGSTSWALMGTGSRHMLTTPRRTRIFNCLMASALVGMAWWSVLS</sequence>
<keyword evidence="2" id="KW-1003">Cell membrane</keyword>
<dbReference type="InterPro" id="IPR001123">
    <property type="entry name" value="LeuE-type"/>
</dbReference>
<dbReference type="PATRIC" id="fig|1178482.3.peg.3617"/>
<evidence type="ECO:0000256" key="2">
    <source>
        <dbReference type="ARBA" id="ARBA00022475"/>
    </source>
</evidence>
<evidence type="ECO:0000256" key="6">
    <source>
        <dbReference type="SAM" id="Phobius"/>
    </source>
</evidence>
<keyword evidence="4 6" id="KW-1133">Transmembrane helix</keyword>
<dbReference type="STRING" id="1178482.AR456_06535"/>
<evidence type="ECO:0008006" key="9">
    <source>
        <dbReference type="Google" id="ProtNLM"/>
    </source>
</evidence>
<name>W1N4T6_9GAMM</name>
<feature type="transmembrane region" description="Helical" evidence="6">
    <location>
        <begin position="178"/>
        <end position="196"/>
    </location>
</feature>
<evidence type="ECO:0000256" key="1">
    <source>
        <dbReference type="ARBA" id="ARBA00004651"/>
    </source>
</evidence>
<keyword evidence="3 6" id="KW-0812">Transmembrane</keyword>
<feature type="transmembrane region" description="Helical" evidence="6">
    <location>
        <begin position="7"/>
        <end position="29"/>
    </location>
</feature>
<reference evidence="7 8" key="1">
    <citation type="submission" date="2013-08" db="EMBL/GenBank/DDBJ databases">
        <title>draft genome of Halomonas huanghegensis, strain BJGMM-B45T.</title>
        <authorList>
            <person name="Miao C."/>
            <person name="Wan Y."/>
            <person name="Jin W."/>
        </authorList>
    </citation>
    <scope>NUCLEOTIDE SEQUENCE [LARGE SCALE GENOMIC DNA]</scope>
    <source>
        <strain evidence="7 8">BJGMM-B45</strain>
    </source>
</reference>